<dbReference type="InterPro" id="IPR015943">
    <property type="entry name" value="WD40/YVTN_repeat-like_dom_sf"/>
</dbReference>
<dbReference type="Gene3D" id="2.130.10.10">
    <property type="entry name" value="YVTN repeat-like/Quinoprotein amine dehydrogenase"/>
    <property type="match status" value="1"/>
</dbReference>
<dbReference type="PROSITE" id="PS50294">
    <property type="entry name" value="WD_REPEATS_REGION"/>
    <property type="match status" value="1"/>
</dbReference>
<name>A0A0C9V6T4_SPHS4</name>
<dbReference type="HOGENOM" id="CLU_000288_57_25_1"/>
<dbReference type="OrthoDB" id="972532at2759"/>
<keyword evidence="2" id="KW-0677">Repeat</keyword>
<dbReference type="PANTHER" id="PTHR22838:SF0">
    <property type="entry name" value="WD REPEAT-CONTAINING PROTEIN 26"/>
    <property type="match status" value="1"/>
</dbReference>
<dbReference type="AlphaFoldDB" id="A0A0C9V6T4"/>
<dbReference type="Pfam" id="PF00400">
    <property type="entry name" value="WD40"/>
    <property type="match status" value="2"/>
</dbReference>
<proteinExistence type="predicted"/>
<dbReference type="SMART" id="SM00320">
    <property type="entry name" value="WD40"/>
    <property type="match status" value="3"/>
</dbReference>
<keyword evidence="1 3" id="KW-0853">WD repeat</keyword>
<keyword evidence="5" id="KW-1185">Reference proteome</keyword>
<dbReference type="InterPro" id="IPR036322">
    <property type="entry name" value="WD40_repeat_dom_sf"/>
</dbReference>
<dbReference type="SUPFAM" id="SSF50978">
    <property type="entry name" value="WD40 repeat-like"/>
    <property type="match status" value="1"/>
</dbReference>
<evidence type="ECO:0000313" key="4">
    <source>
        <dbReference type="EMBL" id="KIJ33170.1"/>
    </source>
</evidence>
<gene>
    <name evidence="4" type="ORF">M422DRAFT_70421</name>
</gene>
<evidence type="ECO:0000313" key="5">
    <source>
        <dbReference type="Proteomes" id="UP000054279"/>
    </source>
</evidence>
<dbReference type="PROSITE" id="PS50082">
    <property type="entry name" value="WD_REPEATS_2"/>
    <property type="match status" value="2"/>
</dbReference>
<reference evidence="4 5" key="1">
    <citation type="submission" date="2014-06" db="EMBL/GenBank/DDBJ databases">
        <title>Evolutionary Origins and Diversification of the Mycorrhizal Mutualists.</title>
        <authorList>
            <consortium name="DOE Joint Genome Institute"/>
            <consortium name="Mycorrhizal Genomics Consortium"/>
            <person name="Kohler A."/>
            <person name="Kuo A."/>
            <person name="Nagy L.G."/>
            <person name="Floudas D."/>
            <person name="Copeland A."/>
            <person name="Barry K.W."/>
            <person name="Cichocki N."/>
            <person name="Veneault-Fourrey C."/>
            <person name="LaButti K."/>
            <person name="Lindquist E.A."/>
            <person name="Lipzen A."/>
            <person name="Lundell T."/>
            <person name="Morin E."/>
            <person name="Murat C."/>
            <person name="Riley R."/>
            <person name="Ohm R."/>
            <person name="Sun H."/>
            <person name="Tunlid A."/>
            <person name="Henrissat B."/>
            <person name="Grigoriev I.V."/>
            <person name="Hibbett D.S."/>
            <person name="Martin F."/>
        </authorList>
    </citation>
    <scope>NUCLEOTIDE SEQUENCE [LARGE SCALE GENOMIC DNA]</scope>
    <source>
        <strain evidence="4 5">SS14</strain>
    </source>
</reference>
<dbReference type="InterPro" id="IPR001680">
    <property type="entry name" value="WD40_rpt"/>
</dbReference>
<evidence type="ECO:0000256" key="3">
    <source>
        <dbReference type="PROSITE-ProRule" id="PRU00221"/>
    </source>
</evidence>
<dbReference type="Proteomes" id="UP000054279">
    <property type="component" value="Unassembled WGS sequence"/>
</dbReference>
<dbReference type="PANTHER" id="PTHR22838">
    <property type="entry name" value="WD REPEAT PROTEIN 26-RELATED"/>
    <property type="match status" value="1"/>
</dbReference>
<protein>
    <submittedName>
        <fullName evidence="4">Uncharacterized protein</fullName>
    </submittedName>
</protein>
<evidence type="ECO:0000256" key="1">
    <source>
        <dbReference type="ARBA" id="ARBA00022574"/>
    </source>
</evidence>
<dbReference type="GO" id="GO:0034657">
    <property type="term" value="C:GID complex"/>
    <property type="evidence" value="ECO:0007669"/>
    <property type="project" value="TreeGrafter"/>
</dbReference>
<feature type="repeat" description="WD" evidence="3">
    <location>
        <begin position="60"/>
        <end position="100"/>
    </location>
</feature>
<dbReference type="GO" id="GO:0043161">
    <property type="term" value="P:proteasome-mediated ubiquitin-dependent protein catabolic process"/>
    <property type="evidence" value="ECO:0007669"/>
    <property type="project" value="TreeGrafter"/>
</dbReference>
<dbReference type="EMBL" id="KN837216">
    <property type="protein sequence ID" value="KIJ33170.1"/>
    <property type="molecule type" value="Genomic_DNA"/>
</dbReference>
<accession>A0A0C9V6T4</accession>
<sequence>MIPNTTTVILAEHKDEIWSIAWSNDGGYLATGSGDKTAIIWRVGSSDPPTGRECILKHILKDHTGPVTGLTWSPDDKTLLTCVEDVIRVWDVQTATCMKELTGHIDMIAAVEWYESGFMSAGMDCRIISWDNQFQKVDTWSNLPIRITDIAMDSLRIIAVGVAREPTSTNDTSDSDPASLIKHLDLNERAPKVAKVLPRVFGPLELHGFDDEEDYRPVSPVQNWVFENRMLIWNPGEMRLEGDISLKNGDVTSVKISRDSRFALVGNGPNVHLALYKRIPVIVSTGR</sequence>
<evidence type="ECO:0000256" key="2">
    <source>
        <dbReference type="ARBA" id="ARBA00022737"/>
    </source>
</evidence>
<feature type="repeat" description="WD" evidence="3">
    <location>
        <begin position="10"/>
        <end position="43"/>
    </location>
</feature>
<organism evidence="4 5">
    <name type="scientific">Sphaerobolus stellatus (strain SS14)</name>
    <dbReference type="NCBI Taxonomy" id="990650"/>
    <lineage>
        <taxon>Eukaryota</taxon>
        <taxon>Fungi</taxon>
        <taxon>Dikarya</taxon>
        <taxon>Basidiomycota</taxon>
        <taxon>Agaricomycotina</taxon>
        <taxon>Agaricomycetes</taxon>
        <taxon>Phallomycetidae</taxon>
        <taxon>Geastrales</taxon>
        <taxon>Sphaerobolaceae</taxon>
        <taxon>Sphaerobolus</taxon>
    </lineage>
</organism>
<dbReference type="InterPro" id="IPR051350">
    <property type="entry name" value="WD_repeat-ST_regulator"/>
</dbReference>